<sequence>MLQEKRLGRRFTFQQGNHPKLTARAYPGGMNRNAHHTFTFLLLKNFENDASLISTSQLCSISVEYMELKYDTFKQGISKWGSGPPGGSREDFQNHCDVTSEGQKGQKLNN</sequence>
<dbReference type="EMBL" id="JAHRIN010033705">
    <property type="protein sequence ID" value="MEQ2202435.1"/>
    <property type="molecule type" value="Genomic_DNA"/>
</dbReference>
<proteinExistence type="predicted"/>
<evidence type="ECO:0000313" key="2">
    <source>
        <dbReference type="EMBL" id="MEQ2202435.1"/>
    </source>
</evidence>
<name>A0ABV0R2V9_9TELE</name>
<organism evidence="2 3">
    <name type="scientific">Xenoophorus captivus</name>
    <dbReference type="NCBI Taxonomy" id="1517983"/>
    <lineage>
        <taxon>Eukaryota</taxon>
        <taxon>Metazoa</taxon>
        <taxon>Chordata</taxon>
        <taxon>Craniata</taxon>
        <taxon>Vertebrata</taxon>
        <taxon>Euteleostomi</taxon>
        <taxon>Actinopterygii</taxon>
        <taxon>Neopterygii</taxon>
        <taxon>Teleostei</taxon>
        <taxon>Neoteleostei</taxon>
        <taxon>Acanthomorphata</taxon>
        <taxon>Ovalentaria</taxon>
        <taxon>Atherinomorphae</taxon>
        <taxon>Cyprinodontiformes</taxon>
        <taxon>Goodeidae</taxon>
        <taxon>Xenoophorus</taxon>
    </lineage>
</organism>
<protein>
    <submittedName>
        <fullName evidence="2">Uncharacterized protein</fullName>
    </submittedName>
</protein>
<evidence type="ECO:0000256" key="1">
    <source>
        <dbReference type="SAM" id="MobiDB-lite"/>
    </source>
</evidence>
<feature type="region of interest" description="Disordered" evidence="1">
    <location>
        <begin position="79"/>
        <end position="110"/>
    </location>
</feature>
<accession>A0ABV0R2V9</accession>
<keyword evidence="3" id="KW-1185">Reference proteome</keyword>
<dbReference type="Proteomes" id="UP001434883">
    <property type="component" value="Unassembled WGS sequence"/>
</dbReference>
<gene>
    <name evidence="2" type="ORF">XENOCAPTIV_030687</name>
</gene>
<feature type="compositionally biased region" description="Polar residues" evidence="1">
    <location>
        <begin position="96"/>
        <end position="110"/>
    </location>
</feature>
<evidence type="ECO:0000313" key="3">
    <source>
        <dbReference type="Proteomes" id="UP001434883"/>
    </source>
</evidence>
<reference evidence="2 3" key="1">
    <citation type="submission" date="2021-06" db="EMBL/GenBank/DDBJ databases">
        <authorList>
            <person name="Palmer J.M."/>
        </authorList>
    </citation>
    <scope>NUCLEOTIDE SEQUENCE [LARGE SCALE GENOMIC DNA]</scope>
    <source>
        <strain evidence="2 3">XC_2019</strain>
        <tissue evidence="2">Muscle</tissue>
    </source>
</reference>
<comment type="caution">
    <text evidence="2">The sequence shown here is derived from an EMBL/GenBank/DDBJ whole genome shotgun (WGS) entry which is preliminary data.</text>
</comment>